<dbReference type="Pfam" id="PF00814">
    <property type="entry name" value="TsaD"/>
    <property type="match status" value="1"/>
</dbReference>
<dbReference type="KEGG" id="acaf:CA12_36400"/>
<proteinExistence type="predicted"/>
<accession>A0A517PDR8</accession>
<keyword evidence="3" id="KW-1185">Reference proteome</keyword>
<dbReference type="InterPro" id="IPR022496">
    <property type="entry name" value="T6A_TsaB"/>
</dbReference>
<dbReference type="NCBIfam" id="TIGR03725">
    <property type="entry name" value="T6A_YeaZ"/>
    <property type="match status" value="1"/>
</dbReference>
<organism evidence="2 3">
    <name type="scientific">Alienimonas californiensis</name>
    <dbReference type="NCBI Taxonomy" id="2527989"/>
    <lineage>
        <taxon>Bacteria</taxon>
        <taxon>Pseudomonadati</taxon>
        <taxon>Planctomycetota</taxon>
        <taxon>Planctomycetia</taxon>
        <taxon>Planctomycetales</taxon>
        <taxon>Planctomycetaceae</taxon>
        <taxon>Alienimonas</taxon>
    </lineage>
</organism>
<sequence>MSDPITLAVDAAGRTTSLCLAVPGTEPKLAPLDSRGRRNGRVLIPEAVALCERHGLRLADVGLVCVTLGPGSFTGLRLAVTFAKTLAFAAGCDAVGVPSHLALERLVQRRDPPGTRLRIVSDALRGDFYLTEVSTAGLGELPIADGPRLVSSVEGPGELLRVGQDPGGAADARTTLTVGLERWRAGLRDDPFALVPLYVRRSSAEETADSEPR</sequence>
<dbReference type="AlphaFoldDB" id="A0A517PDR8"/>
<dbReference type="OrthoDB" id="9784166at2"/>
<evidence type="ECO:0000259" key="1">
    <source>
        <dbReference type="Pfam" id="PF00814"/>
    </source>
</evidence>
<dbReference type="RefSeq" id="WP_145360377.1">
    <property type="nucleotide sequence ID" value="NZ_CP036265.1"/>
</dbReference>
<protein>
    <submittedName>
        <fullName evidence="2">tRNA threonylcarbamoyladenosine biosynthesis protein TsaB</fullName>
    </submittedName>
</protein>
<gene>
    <name evidence="2" type="primary">tsaB</name>
    <name evidence="2" type="ORF">CA12_36400</name>
</gene>
<dbReference type="InterPro" id="IPR000905">
    <property type="entry name" value="Gcp-like_dom"/>
</dbReference>
<dbReference type="SUPFAM" id="SSF53067">
    <property type="entry name" value="Actin-like ATPase domain"/>
    <property type="match status" value="1"/>
</dbReference>
<dbReference type="Proteomes" id="UP000318741">
    <property type="component" value="Chromosome"/>
</dbReference>
<feature type="domain" description="Gcp-like" evidence="1">
    <location>
        <begin position="43"/>
        <end position="131"/>
    </location>
</feature>
<reference evidence="2 3" key="1">
    <citation type="submission" date="2019-02" db="EMBL/GenBank/DDBJ databases">
        <title>Deep-cultivation of Planctomycetes and their phenomic and genomic characterization uncovers novel biology.</title>
        <authorList>
            <person name="Wiegand S."/>
            <person name="Jogler M."/>
            <person name="Boedeker C."/>
            <person name="Pinto D."/>
            <person name="Vollmers J."/>
            <person name="Rivas-Marin E."/>
            <person name="Kohn T."/>
            <person name="Peeters S.H."/>
            <person name="Heuer A."/>
            <person name="Rast P."/>
            <person name="Oberbeckmann S."/>
            <person name="Bunk B."/>
            <person name="Jeske O."/>
            <person name="Meyerdierks A."/>
            <person name="Storesund J.E."/>
            <person name="Kallscheuer N."/>
            <person name="Luecker S."/>
            <person name="Lage O.M."/>
            <person name="Pohl T."/>
            <person name="Merkel B.J."/>
            <person name="Hornburger P."/>
            <person name="Mueller R.-W."/>
            <person name="Bruemmer F."/>
            <person name="Labrenz M."/>
            <person name="Spormann A.M."/>
            <person name="Op den Camp H."/>
            <person name="Overmann J."/>
            <person name="Amann R."/>
            <person name="Jetten M.S.M."/>
            <person name="Mascher T."/>
            <person name="Medema M.H."/>
            <person name="Devos D.P."/>
            <person name="Kaster A.-K."/>
            <person name="Ovreas L."/>
            <person name="Rohde M."/>
            <person name="Galperin M.Y."/>
            <person name="Jogler C."/>
        </authorList>
    </citation>
    <scope>NUCLEOTIDE SEQUENCE [LARGE SCALE GENOMIC DNA]</scope>
    <source>
        <strain evidence="2 3">CA12</strain>
    </source>
</reference>
<evidence type="ECO:0000313" key="3">
    <source>
        <dbReference type="Proteomes" id="UP000318741"/>
    </source>
</evidence>
<dbReference type="InterPro" id="IPR043129">
    <property type="entry name" value="ATPase_NBD"/>
</dbReference>
<evidence type="ECO:0000313" key="2">
    <source>
        <dbReference type="EMBL" id="QDT17514.1"/>
    </source>
</evidence>
<dbReference type="EMBL" id="CP036265">
    <property type="protein sequence ID" value="QDT17514.1"/>
    <property type="molecule type" value="Genomic_DNA"/>
</dbReference>
<dbReference type="GO" id="GO:0002949">
    <property type="term" value="P:tRNA threonylcarbamoyladenosine modification"/>
    <property type="evidence" value="ECO:0007669"/>
    <property type="project" value="InterPro"/>
</dbReference>
<dbReference type="Gene3D" id="3.30.420.40">
    <property type="match status" value="1"/>
</dbReference>
<name>A0A517PDR8_9PLAN</name>